<organism evidence="2 3">
    <name type="scientific">Dermatophagoides pteronyssinus</name>
    <name type="common">European house dust mite</name>
    <dbReference type="NCBI Taxonomy" id="6956"/>
    <lineage>
        <taxon>Eukaryota</taxon>
        <taxon>Metazoa</taxon>
        <taxon>Ecdysozoa</taxon>
        <taxon>Arthropoda</taxon>
        <taxon>Chelicerata</taxon>
        <taxon>Arachnida</taxon>
        <taxon>Acari</taxon>
        <taxon>Acariformes</taxon>
        <taxon>Sarcoptiformes</taxon>
        <taxon>Astigmata</taxon>
        <taxon>Psoroptidia</taxon>
        <taxon>Analgoidea</taxon>
        <taxon>Pyroglyphidae</taxon>
        <taxon>Dermatophagoidinae</taxon>
        <taxon>Dermatophagoides</taxon>
    </lineage>
</organism>
<evidence type="ECO:0000256" key="1">
    <source>
        <dbReference type="SAM" id="MobiDB-lite"/>
    </source>
</evidence>
<feature type="region of interest" description="Disordered" evidence="1">
    <location>
        <begin position="51"/>
        <end position="78"/>
    </location>
</feature>
<accession>A0ABQ8JVI8</accession>
<dbReference type="Proteomes" id="UP000887458">
    <property type="component" value="Unassembled WGS sequence"/>
</dbReference>
<evidence type="ECO:0000313" key="3">
    <source>
        <dbReference type="Proteomes" id="UP000887458"/>
    </source>
</evidence>
<gene>
    <name evidence="2" type="ORF">DERP_002661</name>
</gene>
<name>A0ABQ8JVI8_DERPT</name>
<reference evidence="2 3" key="2">
    <citation type="journal article" date="2022" name="Mol. Biol. Evol.">
        <title>Comparative Genomics Reveals Insights into the Divergent Evolution of Astigmatic Mites and Household Pest Adaptations.</title>
        <authorList>
            <person name="Xiong Q."/>
            <person name="Wan A.T."/>
            <person name="Liu X."/>
            <person name="Fung C.S."/>
            <person name="Xiao X."/>
            <person name="Malainual N."/>
            <person name="Hou J."/>
            <person name="Wang L."/>
            <person name="Wang M."/>
            <person name="Yang K.Y."/>
            <person name="Cui Y."/>
            <person name="Leung E.L."/>
            <person name="Nong W."/>
            <person name="Shin S.K."/>
            <person name="Au S.W."/>
            <person name="Jeong K.Y."/>
            <person name="Chew F.T."/>
            <person name="Hui J.H."/>
            <person name="Leung T.F."/>
            <person name="Tungtrongchitr A."/>
            <person name="Zhong N."/>
            <person name="Liu Z."/>
            <person name="Tsui S.K."/>
        </authorList>
    </citation>
    <scope>NUCLEOTIDE SEQUENCE [LARGE SCALE GENOMIC DNA]</scope>
    <source>
        <strain evidence="2">Derp</strain>
    </source>
</reference>
<keyword evidence="3" id="KW-1185">Reference proteome</keyword>
<feature type="compositionally biased region" description="Gly residues" evidence="1">
    <location>
        <begin position="59"/>
        <end position="68"/>
    </location>
</feature>
<reference evidence="2 3" key="1">
    <citation type="journal article" date="2018" name="J. Allergy Clin. Immunol.">
        <title>High-quality assembly of Dermatophagoides pteronyssinus genome and transcriptome reveals a wide range of novel allergens.</title>
        <authorList>
            <person name="Liu X.Y."/>
            <person name="Yang K.Y."/>
            <person name="Wang M.Q."/>
            <person name="Kwok J.S."/>
            <person name="Zeng X."/>
            <person name="Yang Z."/>
            <person name="Xiao X.J."/>
            <person name="Lau C.P."/>
            <person name="Li Y."/>
            <person name="Huang Z.M."/>
            <person name="Ba J.G."/>
            <person name="Yim A.K."/>
            <person name="Ouyang C.Y."/>
            <person name="Ngai S.M."/>
            <person name="Chan T.F."/>
            <person name="Leung E.L."/>
            <person name="Liu L."/>
            <person name="Liu Z.G."/>
            <person name="Tsui S.K."/>
        </authorList>
    </citation>
    <scope>NUCLEOTIDE SEQUENCE [LARGE SCALE GENOMIC DNA]</scope>
    <source>
        <strain evidence="2">Derp</strain>
    </source>
</reference>
<proteinExistence type="predicted"/>
<evidence type="ECO:0000313" key="2">
    <source>
        <dbReference type="EMBL" id="KAH9426562.1"/>
    </source>
</evidence>
<comment type="caution">
    <text evidence="2">The sequence shown here is derived from an EMBL/GenBank/DDBJ whole genome shotgun (WGS) entry which is preliminary data.</text>
</comment>
<protein>
    <submittedName>
        <fullName evidence="2">Uncharacterized protein</fullName>
    </submittedName>
</protein>
<dbReference type="EMBL" id="NJHN03000008">
    <property type="protein sequence ID" value="KAH9426562.1"/>
    <property type="molecule type" value="Genomic_DNA"/>
</dbReference>
<sequence>MNPVGTESNPSIHNTKTLQPAITTALNTIENIVWLVGCCEYFVTNLHRHHSAIDDNGDGNSGIGGGRGGGRKKSETIDTWFERRDPQKCYILESINKY</sequence>